<dbReference type="PANTHER" id="PTHR38119">
    <property type="entry name" value="BTB DOMAIN-CONTAINING PROTEIN-RELATED"/>
    <property type="match status" value="1"/>
</dbReference>
<dbReference type="EMBL" id="PQXK01000049">
    <property type="protein sequence ID" value="TGO39686.1"/>
    <property type="molecule type" value="Genomic_DNA"/>
</dbReference>
<evidence type="ECO:0000313" key="2">
    <source>
        <dbReference type="Proteomes" id="UP000297814"/>
    </source>
</evidence>
<dbReference type="Proteomes" id="UP000297814">
    <property type="component" value="Unassembled WGS sequence"/>
</dbReference>
<evidence type="ECO:0000313" key="1">
    <source>
        <dbReference type="EMBL" id="TGO39686.1"/>
    </source>
</evidence>
<comment type="caution">
    <text evidence="1">The sequence shown here is derived from an EMBL/GenBank/DDBJ whole genome shotgun (WGS) entry which is preliminary data.</text>
</comment>
<name>A0A4Z1GRZ5_9HELO</name>
<evidence type="ECO:0008006" key="3">
    <source>
        <dbReference type="Google" id="ProtNLM"/>
    </source>
</evidence>
<sequence length="359" mass="41359">MNCCEEETPTFLKFHVRRQLPDMRIKLFRHTELQVHSSILKEYSEFFFKFLDSPEKVESEDSEWKYDWVSEVEDDGEWHLVAKQNMAITLVYHLEKQTNGSQQPSLANNDLNGKDADLQTRAFCFILNAMYRMTTAIQPRALEAIVKMADYYLCLPIVSYHVSACMWTNSDLLARRISKEPEYFIELAYILRNKTLFRECAIHIAGHMKSQQSEPYGLILYNGTFTGVTNPKILNVLKIMRERITTQLIQTQMNVLISCASDLNYLDILGTPIPQNITIPAYFRGLARDHQLQGLIKGLLENHLLFNVNSLFEAGKLGSVGADHFYCGTLDDEELPWDMNETDDLSEVSSHSPSKKRLL</sequence>
<dbReference type="PANTHER" id="PTHR38119:SF1">
    <property type="entry name" value="BTB DOMAIN-CONTAINING PROTEIN"/>
    <property type="match status" value="1"/>
</dbReference>
<protein>
    <recommendedName>
        <fullName evidence="3">BTB domain-containing protein</fullName>
    </recommendedName>
</protein>
<accession>A0A4Z1GRZ5</accession>
<dbReference type="InterPro" id="IPR011333">
    <property type="entry name" value="SKP1/BTB/POZ_sf"/>
</dbReference>
<reference evidence="1 2" key="1">
    <citation type="submission" date="2017-12" db="EMBL/GenBank/DDBJ databases">
        <title>Comparative genomics of Botrytis spp.</title>
        <authorList>
            <person name="Valero-Jimenez C.A."/>
            <person name="Tapia P."/>
            <person name="Veloso J."/>
            <person name="Silva-Moreno E."/>
            <person name="Staats M."/>
            <person name="Valdes J.H."/>
            <person name="Van Kan J.A.L."/>
        </authorList>
    </citation>
    <scope>NUCLEOTIDE SEQUENCE [LARGE SCALE GENOMIC DNA]</scope>
    <source>
        <strain evidence="1 2">Bh0001</strain>
    </source>
</reference>
<gene>
    <name evidence="1" type="ORF">BHYA_0049g00220</name>
</gene>
<organism evidence="1 2">
    <name type="scientific">Botrytis hyacinthi</name>
    <dbReference type="NCBI Taxonomy" id="278943"/>
    <lineage>
        <taxon>Eukaryota</taxon>
        <taxon>Fungi</taxon>
        <taxon>Dikarya</taxon>
        <taxon>Ascomycota</taxon>
        <taxon>Pezizomycotina</taxon>
        <taxon>Leotiomycetes</taxon>
        <taxon>Helotiales</taxon>
        <taxon>Sclerotiniaceae</taxon>
        <taxon>Botrytis</taxon>
    </lineage>
</organism>
<dbReference type="AlphaFoldDB" id="A0A4Z1GRZ5"/>
<keyword evidence="2" id="KW-1185">Reference proteome</keyword>
<dbReference type="Gene3D" id="3.30.710.10">
    <property type="entry name" value="Potassium Channel Kv1.1, Chain A"/>
    <property type="match status" value="1"/>
</dbReference>
<proteinExistence type="predicted"/>